<dbReference type="STRING" id="1144750.SAMN05443431_103269"/>
<name>A0A1I3MRQ4_9FLAO</name>
<reference evidence="3" key="1">
    <citation type="submission" date="2016-10" db="EMBL/GenBank/DDBJ databases">
        <authorList>
            <person name="Varghese N."/>
            <person name="Submissions S."/>
        </authorList>
    </citation>
    <scope>NUCLEOTIDE SEQUENCE [LARGE SCALE GENOMIC DNA]</scope>
    <source>
        <strain evidence="3">DSM 28881</strain>
    </source>
</reference>
<evidence type="ECO:0000313" key="2">
    <source>
        <dbReference type="EMBL" id="SFI99490.1"/>
    </source>
</evidence>
<keyword evidence="1" id="KW-0472">Membrane</keyword>
<dbReference type="Proteomes" id="UP000199559">
    <property type="component" value="Unassembled WGS sequence"/>
</dbReference>
<protein>
    <submittedName>
        <fullName evidence="2">Uncharacterized protein</fullName>
    </submittedName>
</protein>
<proteinExistence type="predicted"/>
<dbReference type="EMBL" id="FORM01000003">
    <property type="protein sequence ID" value="SFI99490.1"/>
    <property type="molecule type" value="Genomic_DNA"/>
</dbReference>
<feature type="transmembrane region" description="Helical" evidence="1">
    <location>
        <begin position="12"/>
        <end position="29"/>
    </location>
</feature>
<evidence type="ECO:0000256" key="1">
    <source>
        <dbReference type="SAM" id="Phobius"/>
    </source>
</evidence>
<keyword evidence="1" id="KW-1133">Transmembrane helix</keyword>
<dbReference type="RefSeq" id="WP_090838859.1">
    <property type="nucleotide sequence ID" value="NZ_FORM01000003.1"/>
</dbReference>
<organism evidence="2 3">
    <name type="scientific">Olleya namhaensis</name>
    <dbReference type="NCBI Taxonomy" id="1144750"/>
    <lineage>
        <taxon>Bacteria</taxon>
        <taxon>Pseudomonadati</taxon>
        <taxon>Bacteroidota</taxon>
        <taxon>Flavobacteriia</taxon>
        <taxon>Flavobacteriales</taxon>
        <taxon>Flavobacteriaceae</taxon>
    </lineage>
</organism>
<evidence type="ECO:0000313" key="3">
    <source>
        <dbReference type="Proteomes" id="UP000199559"/>
    </source>
</evidence>
<keyword evidence="3" id="KW-1185">Reference proteome</keyword>
<keyword evidence="1" id="KW-0812">Transmembrane</keyword>
<accession>A0A1I3MRQ4</accession>
<gene>
    <name evidence="2" type="ORF">SAMN05443431_103269</name>
</gene>
<dbReference type="AlphaFoldDB" id="A0A1I3MRQ4"/>
<feature type="transmembrane region" description="Helical" evidence="1">
    <location>
        <begin position="35"/>
        <end position="54"/>
    </location>
</feature>
<sequence>MNLIYSKKENPKLYFTIALLLLGVFFTAAYAINQYLWLVLVPITFLFTKGLYLLKQIETPVLKLDNEGLTLLKENQSNTLYIYQDIVEIKMNSNWSNGFIRTKNSSKKIPLDSIGIPIKQQKEIVQLINKKLVK</sequence>